<evidence type="ECO:0000313" key="1">
    <source>
        <dbReference type="EMBL" id="AXG08348.1"/>
    </source>
</evidence>
<dbReference type="EMBL" id="CP031152">
    <property type="protein sequence ID" value="AXG08348.1"/>
    <property type="molecule type" value="Genomic_DNA"/>
</dbReference>
<dbReference type="RefSeq" id="WP_114587467.1">
    <property type="nucleotide sequence ID" value="NZ_CP031152.1"/>
</dbReference>
<dbReference type="Proteomes" id="UP000253273">
    <property type="component" value="Plasmid pCBA1113-02"/>
</dbReference>
<dbReference type="KEGG" id="haj:DU500_17925"/>
<evidence type="ECO:0000313" key="2">
    <source>
        <dbReference type="Proteomes" id="UP000253273"/>
    </source>
</evidence>
<keyword evidence="2" id="KW-1185">Reference proteome</keyword>
<proteinExistence type="predicted"/>
<gene>
    <name evidence="1" type="ORF">DU500_17925</name>
</gene>
<dbReference type="AlphaFoldDB" id="A0A345E826"/>
<accession>A0A345E826</accession>
<name>A0A345E826_9EURY</name>
<geneLocation type="plasmid" evidence="1 2">
    <name>pCBA1113-02</name>
</geneLocation>
<reference evidence="1 2" key="1">
    <citation type="submission" date="2018-07" db="EMBL/GenBank/DDBJ databases">
        <title>Genome sequences of Haloplanus sp. CBA1113.</title>
        <authorList>
            <person name="Kim Y.B."/>
            <person name="Roh S.W."/>
        </authorList>
    </citation>
    <scope>NUCLEOTIDE SEQUENCE [LARGE SCALE GENOMIC DNA]</scope>
    <source>
        <strain evidence="1 2">CBA1113</strain>
        <plasmid evidence="1 2">pCBA1113-02</plasmid>
    </source>
</reference>
<protein>
    <submittedName>
        <fullName evidence="1">Uncharacterized protein</fullName>
    </submittedName>
</protein>
<dbReference type="OrthoDB" id="165318at2157"/>
<keyword evidence="1" id="KW-0614">Plasmid</keyword>
<dbReference type="GeneID" id="37285304"/>
<sequence>MLFLAGRDRYTQRTLLRAIHDRLSKQAGCTAVRYEPSSRLPRTVVAAVEPTAFLGEQYDIETARLEVRFWYPEGVDYTYYRCNWVEPKRDLMLGFHQDADHPELGRCHLQLDFDGGTVSRQSVAFLDAHPLAALEQRLHEFPGILARLSWEAGQPSLTQSSE</sequence>
<organism evidence="1 2">
    <name type="scientific">Haloplanus rubicundus</name>
    <dbReference type="NCBI Taxonomy" id="1547898"/>
    <lineage>
        <taxon>Archaea</taxon>
        <taxon>Methanobacteriati</taxon>
        <taxon>Methanobacteriota</taxon>
        <taxon>Stenosarchaea group</taxon>
        <taxon>Halobacteria</taxon>
        <taxon>Halobacteriales</taxon>
        <taxon>Haloferacaceae</taxon>
        <taxon>Haloplanus</taxon>
    </lineage>
</organism>